<evidence type="ECO:0000313" key="8">
    <source>
        <dbReference type="Proteomes" id="UP001151699"/>
    </source>
</evidence>
<dbReference type="InterPro" id="IPR019013">
    <property type="entry name" value="Vma21"/>
</dbReference>
<organism evidence="7 8">
    <name type="scientific">Pseudolycoriella hygida</name>
    <dbReference type="NCBI Taxonomy" id="35572"/>
    <lineage>
        <taxon>Eukaryota</taxon>
        <taxon>Metazoa</taxon>
        <taxon>Ecdysozoa</taxon>
        <taxon>Arthropoda</taxon>
        <taxon>Hexapoda</taxon>
        <taxon>Insecta</taxon>
        <taxon>Pterygota</taxon>
        <taxon>Neoptera</taxon>
        <taxon>Endopterygota</taxon>
        <taxon>Diptera</taxon>
        <taxon>Nematocera</taxon>
        <taxon>Sciaroidea</taxon>
        <taxon>Sciaridae</taxon>
        <taxon>Pseudolycoriella</taxon>
    </lineage>
</organism>
<dbReference type="AlphaFoldDB" id="A0A9Q0RUU7"/>
<feature type="non-terminal residue" evidence="7">
    <location>
        <position position="1"/>
    </location>
</feature>
<keyword evidence="5" id="KW-0968">Cytoplasmic vesicle</keyword>
<name>A0A9Q0RUU7_9DIPT</name>
<dbReference type="PANTHER" id="PTHR31792:SF6">
    <property type="entry name" value="VACUOLAR ATPASE ASSEMBLY INTEGRAL MEMBRANE PROTEIN VMA21 HOMOLOG"/>
    <property type="match status" value="1"/>
</dbReference>
<dbReference type="Pfam" id="PF09446">
    <property type="entry name" value="VMA21"/>
    <property type="match status" value="1"/>
</dbReference>
<protein>
    <submittedName>
        <fullName evidence="7">Vacuolar ATPase assembly integral membrane protein VMA21 like</fullName>
    </submittedName>
</protein>
<evidence type="ECO:0000256" key="4">
    <source>
        <dbReference type="ARBA" id="ARBA00023136"/>
    </source>
</evidence>
<proteinExistence type="predicted"/>
<evidence type="ECO:0000256" key="3">
    <source>
        <dbReference type="ARBA" id="ARBA00022989"/>
    </source>
</evidence>
<evidence type="ECO:0000256" key="6">
    <source>
        <dbReference type="SAM" id="Phobius"/>
    </source>
</evidence>
<dbReference type="GO" id="GO:0070072">
    <property type="term" value="P:vacuolar proton-transporting V-type ATPase complex assembly"/>
    <property type="evidence" value="ECO:0007669"/>
    <property type="project" value="InterPro"/>
</dbReference>
<dbReference type="GO" id="GO:0031410">
    <property type="term" value="C:cytoplasmic vesicle"/>
    <property type="evidence" value="ECO:0007669"/>
    <property type="project" value="UniProtKB-KW"/>
</dbReference>
<keyword evidence="2" id="KW-0256">Endoplasmic reticulum</keyword>
<feature type="transmembrane region" description="Helical" evidence="6">
    <location>
        <begin position="47"/>
        <end position="67"/>
    </location>
</feature>
<evidence type="ECO:0000256" key="2">
    <source>
        <dbReference type="ARBA" id="ARBA00022824"/>
    </source>
</evidence>
<dbReference type="PANTHER" id="PTHR31792">
    <property type="entry name" value="VACUOLAR ATPASE ASSEMBLY INTEGRAL MEMBRANE PROTEIN VMA21"/>
    <property type="match status" value="1"/>
</dbReference>
<evidence type="ECO:0000256" key="5">
    <source>
        <dbReference type="ARBA" id="ARBA00023329"/>
    </source>
</evidence>
<feature type="transmembrane region" description="Helical" evidence="6">
    <location>
        <begin position="12"/>
        <end position="35"/>
    </location>
</feature>
<keyword evidence="3 6" id="KW-1133">Transmembrane helix</keyword>
<accession>A0A9Q0RUU7</accession>
<dbReference type="EMBL" id="WJQU01002746">
    <property type="protein sequence ID" value="KAJ6630902.1"/>
    <property type="molecule type" value="Genomic_DNA"/>
</dbReference>
<reference evidence="7" key="1">
    <citation type="submission" date="2022-07" db="EMBL/GenBank/DDBJ databases">
        <authorList>
            <person name="Trinca V."/>
            <person name="Uliana J.V.C."/>
            <person name="Torres T.T."/>
            <person name="Ward R.J."/>
            <person name="Monesi N."/>
        </authorList>
    </citation>
    <scope>NUCLEOTIDE SEQUENCE</scope>
    <source>
        <strain evidence="7">HSMRA1968</strain>
        <tissue evidence="7">Whole embryos</tissue>
    </source>
</reference>
<comment type="caution">
    <text evidence="7">The sequence shown here is derived from an EMBL/GenBank/DDBJ whole genome shotgun (WGS) entry which is preliminary data.</text>
</comment>
<evidence type="ECO:0000313" key="7">
    <source>
        <dbReference type="EMBL" id="KAJ6630902.1"/>
    </source>
</evidence>
<evidence type="ECO:0000256" key="1">
    <source>
        <dbReference type="ARBA" id="ARBA00022692"/>
    </source>
</evidence>
<keyword evidence="1 6" id="KW-0812">Transmembrane</keyword>
<dbReference type="Proteomes" id="UP001151699">
    <property type="component" value="Unassembled WGS sequence"/>
</dbReference>
<keyword evidence="8" id="KW-1185">Reference proteome</keyword>
<dbReference type="GO" id="GO:0005789">
    <property type="term" value="C:endoplasmic reticulum membrane"/>
    <property type="evidence" value="ECO:0007669"/>
    <property type="project" value="TreeGrafter"/>
</dbReference>
<gene>
    <name evidence="7" type="ORF">Bhyg_16629</name>
</gene>
<keyword evidence="4 6" id="KW-0472">Membrane</keyword>
<dbReference type="OrthoDB" id="160405at2759"/>
<sequence>VAASDSTAFQTVLFYCLLIIFLPIVTFFSLKYMLFDTVLQATSVQSNIYSAVAAVVALHFALGLYLYRAYFNAEATASPKED</sequence>